<dbReference type="OrthoDB" id="9945445at2"/>
<sequence length="182" mass="20296">MNVNSLSTENILFTQKLLQELSENKKLNLSEEQKTAFKNVLTDTLFNSSNIKNLSDIQKQLLLKEPKVSNILDLYTENGFLNLFETKLDKDSNLSTVQKQLINSIGLTSEGSISSSTNTLIDAITNSTLKQNKVTDKTQVGNNNAVKAKAKFSYQQQIPISILTNMGGMASRIEQIRTNFFA</sequence>
<evidence type="ECO:0000313" key="1">
    <source>
        <dbReference type="EMBL" id="KOY80641.1"/>
    </source>
</evidence>
<protein>
    <submittedName>
        <fullName evidence="1">Uncharacterized protein</fullName>
    </submittedName>
</protein>
<dbReference type="AlphaFoldDB" id="A0A0N0UWC9"/>
<dbReference type="PATRIC" id="fig|33935.3.peg.1870"/>
<reference evidence="1 2" key="1">
    <citation type="submission" date="2015-07" db="EMBL/GenBank/DDBJ databases">
        <title>Genome sequencing project for genomic taxonomy and phylogenomics of Bacillus-like bacteria.</title>
        <authorList>
            <person name="Liu B."/>
            <person name="Wang J."/>
            <person name="Zhu Y."/>
            <person name="Liu G."/>
            <person name="Chen Q."/>
            <person name="Chen Z."/>
            <person name="Che J."/>
            <person name="Ge C."/>
            <person name="Shi H."/>
            <person name="Pan Z."/>
            <person name="Liu X."/>
        </authorList>
    </citation>
    <scope>NUCLEOTIDE SEQUENCE [LARGE SCALE GENOMIC DNA]</scope>
    <source>
        <strain evidence="1 2">DSM 54</strain>
    </source>
</reference>
<keyword evidence="2" id="KW-1185">Reference proteome</keyword>
<organism evidence="1 2">
    <name type="scientific">Lysinibacillus macroides</name>
    <dbReference type="NCBI Taxonomy" id="33935"/>
    <lineage>
        <taxon>Bacteria</taxon>
        <taxon>Bacillati</taxon>
        <taxon>Bacillota</taxon>
        <taxon>Bacilli</taxon>
        <taxon>Bacillales</taxon>
        <taxon>Bacillaceae</taxon>
        <taxon>Lysinibacillus</taxon>
    </lineage>
</organism>
<dbReference type="RefSeq" id="WP_053995882.1">
    <property type="nucleotide sequence ID" value="NZ_CP065643.1"/>
</dbReference>
<dbReference type="EMBL" id="LGCI01000010">
    <property type="protein sequence ID" value="KOY80641.1"/>
    <property type="molecule type" value="Genomic_DNA"/>
</dbReference>
<comment type="caution">
    <text evidence="1">The sequence shown here is derived from an EMBL/GenBank/DDBJ whole genome shotgun (WGS) entry which is preliminary data.</text>
</comment>
<dbReference type="Proteomes" id="UP000037977">
    <property type="component" value="Unassembled WGS sequence"/>
</dbReference>
<accession>A0A0N0UWC9</accession>
<name>A0A0N0UWC9_9BACI</name>
<gene>
    <name evidence="1" type="ORF">ADM90_15690</name>
</gene>
<proteinExistence type="predicted"/>
<evidence type="ECO:0000313" key="2">
    <source>
        <dbReference type="Proteomes" id="UP000037977"/>
    </source>
</evidence>